<feature type="compositionally biased region" description="Low complexity" evidence="4">
    <location>
        <begin position="194"/>
        <end position="204"/>
    </location>
</feature>
<keyword evidence="5" id="KW-1133">Transmembrane helix</keyword>
<feature type="transmembrane region" description="Helical" evidence="5">
    <location>
        <begin position="21"/>
        <end position="45"/>
    </location>
</feature>
<dbReference type="Pfam" id="PF01484">
    <property type="entry name" value="Col_cuticle_N"/>
    <property type="match status" value="1"/>
</dbReference>
<keyword evidence="2" id="KW-0677">Repeat</keyword>
<sequence length="325" mass="33455">MEKLDPKEEVALQAEADRLRRMAVIGVALSIGAAIVCILCVPFVYNYVQRVETILQNEADFCRAKRELVIKELTRTQRQVGQRRIKRHESGYGGYSASYGTYESTPLSNYKSPEVTEHKEEKNENFQTCCGCGFGPPGEQGPPGEDGNDGQDGSPGSDGAPGADMNPDTPYDMADQFCFECPPAPPGPPGPPGLKGLPGYPGKNGNDGDGGKRGMPGPNGPPGPKGPPGEQGDEGEGGPDGIPMEKKSPPGPRGPPGPPGPEGPEGKEGPPGKQGPPGPTGEPGDEGPIGVPGNPGPSGKPGANGLQGPSGPCDHCPNPRTAPGY</sequence>
<dbReference type="PANTHER" id="PTHR24637">
    <property type="entry name" value="COLLAGEN"/>
    <property type="match status" value="1"/>
</dbReference>
<protein>
    <recommendedName>
        <fullName evidence="6">Nematode cuticle collagen N-terminal domain-containing protein</fullName>
    </recommendedName>
</protein>
<feature type="compositionally biased region" description="Pro residues" evidence="4">
    <location>
        <begin position="218"/>
        <end position="227"/>
    </location>
</feature>
<dbReference type="Pfam" id="PF01391">
    <property type="entry name" value="Collagen"/>
    <property type="match status" value="2"/>
</dbReference>
<feature type="compositionally biased region" description="Pro residues" evidence="4">
    <location>
        <begin position="182"/>
        <end position="192"/>
    </location>
</feature>
<evidence type="ECO:0000313" key="8">
    <source>
        <dbReference type="Proteomes" id="UP000494206"/>
    </source>
</evidence>
<evidence type="ECO:0000256" key="1">
    <source>
        <dbReference type="ARBA" id="ARBA00011518"/>
    </source>
</evidence>
<dbReference type="InterPro" id="IPR008160">
    <property type="entry name" value="Collagen"/>
</dbReference>
<evidence type="ECO:0000256" key="4">
    <source>
        <dbReference type="SAM" id="MobiDB-lite"/>
    </source>
</evidence>
<feature type="domain" description="Nematode cuticle collagen N-terminal" evidence="6">
    <location>
        <begin position="23"/>
        <end position="73"/>
    </location>
</feature>
<keyword evidence="8" id="KW-1185">Reference proteome</keyword>
<dbReference type="AlphaFoldDB" id="A0A8S1EJF4"/>
<keyword evidence="3" id="KW-1015">Disulfide bond</keyword>
<comment type="caution">
    <text evidence="7">The sequence shown here is derived from an EMBL/GenBank/DDBJ whole genome shotgun (WGS) entry which is preliminary data.</text>
</comment>
<keyword evidence="5" id="KW-0472">Membrane</keyword>
<comment type="subunit">
    <text evidence="1">Collagen polypeptide chains are complexed within the cuticle by disulfide bonds and other types of covalent cross-links.</text>
</comment>
<feature type="region of interest" description="Disordered" evidence="4">
    <location>
        <begin position="133"/>
        <end position="325"/>
    </location>
</feature>
<evidence type="ECO:0000256" key="2">
    <source>
        <dbReference type="ARBA" id="ARBA00022737"/>
    </source>
</evidence>
<dbReference type="PANTHER" id="PTHR24637:SF332">
    <property type="entry name" value="NEMATODE CUTICLE COLLAGEN N-TERMINAL DOMAIN-CONTAINING PROTEIN"/>
    <property type="match status" value="1"/>
</dbReference>
<keyword evidence="5" id="KW-0812">Transmembrane</keyword>
<dbReference type="Proteomes" id="UP000494206">
    <property type="component" value="Unassembled WGS sequence"/>
</dbReference>
<evidence type="ECO:0000256" key="3">
    <source>
        <dbReference type="ARBA" id="ARBA00023157"/>
    </source>
</evidence>
<dbReference type="EMBL" id="CADEPM010000002">
    <property type="protein sequence ID" value="CAB3400309.1"/>
    <property type="molecule type" value="Genomic_DNA"/>
</dbReference>
<dbReference type="OrthoDB" id="5872583at2759"/>
<proteinExistence type="predicted"/>
<dbReference type="GO" id="GO:0042302">
    <property type="term" value="F:structural constituent of cuticle"/>
    <property type="evidence" value="ECO:0007669"/>
    <property type="project" value="InterPro"/>
</dbReference>
<dbReference type="SMART" id="SM01088">
    <property type="entry name" value="Col_cuticle_N"/>
    <property type="match status" value="1"/>
</dbReference>
<name>A0A8S1EJF4_9PELO</name>
<evidence type="ECO:0000259" key="6">
    <source>
        <dbReference type="SMART" id="SM01088"/>
    </source>
</evidence>
<feature type="compositionally biased region" description="Pro residues" evidence="4">
    <location>
        <begin position="249"/>
        <end position="262"/>
    </location>
</feature>
<dbReference type="InterPro" id="IPR002486">
    <property type="entry name" value="Col_cuticle_N"/>
</dbReference>
<evidence type="ECO:0000256" key="5">
    <source>
        <dbReference type="SAM" id="Phobius"/>
    </source>
</evidence>
<organism evidence="7 8">
    <name type="scientific">Caenorhabditis bovis</name>
    <dbReference type="NCBI Taxonomy" id="2654633"/>
    <lineage>
        <taxon>Eukaryota</taxon>
        <taxon>Metazoa</taxon>
        <taxon>Ecdysozoa</taxon>
        <taxon>Nematoda</taxon>
        <taxon>Chromadorea</taxon>
        <taxon>Rhabditida</taxon>
        <taxon>Rhabditina</taxon>
        <taxon>Rhabditomorpha</taxon>
        <taxon>Rhabditoidea</taxon>
        <taxon>Rhabditidae</taxon>
        <taxon>Peloderinae</taxon>
        <taxon>Caenorhabditis</taxon>
    </lineage>
</organism>
<accession>A0A8S1EJF4</accession>
<reference evidence="7 8" key="1">
    <citation type="submission" date="2020-04" db="EMBL/GenBank/DDBJ databases">
        <authorList>
            <person name="Laetsch R D."/>
            <person name="Stevens L."/>
            <person name="Kumar S."/>
            <person name="Blaxter L. M."/>
        </authorList>
    </citation>
    <scope>NUCLEOTIDE SEQUENCE [LARGE SCALE GENOMIC DNA]</scope>
</reference>
<gene>
    <name evidence="7" type="ORF">CBOVIS_LOCUS3275</name>
</gene>
<evidence type="ECO:0000313" key="7">
    <source>
        <dbReference type="EMBL" id="CAB3400309.1"/>
    </source>
</evidence>